<dbReference type="GO" id="GO:0006396">
    <property type="term" value="P:RNA processing"/>
    <property type="evidence" value="ECO:0007669"/>
    <property type="project" value="InterPro"/>
</dbReference>
<evidence type="ECO:0000259" key="4">
    <source>
        <dbReference type="Pfam" id="PF10447"/>
    </source>
</evidence>
<dbReference type="InterPro" id="IPR012340">
    <property type="entry name" value="NA-bd_OB-fold"/>
</dbReference>
<dbReference type="InterPro" id="IPR019495">
    <property type="entry name" value="EXOSC1_C"/>
</dbReference>
<dbReference type="AlphaFoldDB" id="W8BNP8"/>
<keyword evidence="2" id="KW-0963">Cytoplasm</keyword>
<dbReference type="GO" id="GO:0003723">
    <property type="term" value="F:RNA binding"/>
    <property type="evidence" value="ECO:0007669"/>
    <property type="project" value="InterPro"/>
</dbReference>
<dbReference type="PANTHER" id="PTHR12686:SF8">
    <property type="entry name" value="EXOSOME COMPLEX COMPONENT CSL4"/>
    <property type="match status" value="1"/>
</dbReference>
<dbReference type="PANTHER" id="PTHR12686">
    <property type="entry name" value="3'-5' EXORIBONUCLEASE CSL4-RELATED"/>
    <property type="match status" value="1"/>
</dbReference>
<dbReference type="Pfam" id="PF10447">
    <property type="entry name" value="EXOSC1"/>
    <property type="match status" value="1"/>
</dbReference>
<reference evidence="6" key="1">
    <citation type="submission" date="2013-07" db="EMBL/GenBank/DDBJ databases">
        <authorList>
            <person name="Geib S."/>
        </authorList>
    </citation>
    <scope>NUCLEOTIDE SEQUENCE</scope>
</reference>
<evidence type="ECO:0000256" key="3">
    <source>
        <dbReference type="ARBA" id="ARBA00022835"/>
    </source>
</evidence>
<dbReference type="GO" id="GO:0005737">
    <property type="term" value="C:cytoplasm"/>
    <property type="evidence" value="ECO:0007669"/>
    <property type="project" value="TreeGrafter"/>
</dbReference>
<dbReference type="Pfam" id="PF14382">
    <property type="entry name" value="ECR1_N"/>
    <property type="match status" value="1"/>
</dbReference>
<dbReference type="Gene3D" id="2.40.50.140">
    <property type="entry name" value="Nucleic acid-binding proteins"/>
    <property type="match status" value="1"/>
</dbReference>
<proteinExistence type="evidence at transcript level"/>
<dbReference type="OrthoDB" id="440760at2759"/>
<dbReference type="GeneID" id="101463385"/>
<name>W8BNP8_CERCA</name>
<dbReference type="FunFam" id="2.40.50.140:FF:000198">
    <property type="entry name" value="Exosome complex component CSL4"/>
    <property type="match status" value="1"/>
</dbReference>
<dbReference type="CTD" id="34548"/>
<dbReference type="GO" id="GO:0005730">
    <property type="term" value="C:nucleolus"/>
    <property type="evidence" value="ECO:0007669"/>
    <property type="project" value="UniProtKB-SubCell"/>
</dbReference>
<dbReference type="SUPFAM" id="SSF110324">
    <property type="entry name" value="Ribosomal L27 protein-like"/>
    <property type="match status" value="1"/>
</dbReference>
<evidence type="ECO:0000259" key="5">
    <source>
        <dbReference type="Pfam" id="PF14382"/>
    </source>
</evidence>
<comment type="subcellular location">
    <subcellularLocation>
        <location evidence="1">Nucleus</location>
        <location evidence="1">Nucleolus</location>
    </subcellularLocation>
</comment>
<evidence type="ECO:0000256" key="1">
    <source>
        <dbReference type="ARBA" id="ARBA00004604"/>
    </source>
</evidence>
<dbReference type="EMBL" id="GAMC01015191">
    <property type="protein sequence ID" value="JAB91364.1"/>
    <property type="molecule type" value="mRNA"/>
</dbReference>
<evidence type="ECO:0000313" key="6">
    <source>
        <dbReference type="EMBL" id="JAB91364.1"/>
    </source>
</evidence>
<dbReference type="KEGG" id="ccat:101463385"/>
<evidence type="ECO:0000256" key="2">
    <source>
        <dbReference type="ARBA" id="ARBA00022490"/>
    </source>
</evidence>
<organism evidence="6">
    <name type="scientific">Ceratitis capitata</name>
    <name type="common">Mediterranean fruit fly</name>
    <name type="synonym">Tephritis capitata</name>
    <dbReference type="NCBI Taxonomy" id="7213"/>
    <lineage>
        <taxon>Eukaryota</taxon>
        <taxon>Metazoa</taxon>
        <taxon>Ecdysozoa</taxon>
        <taxon>Arthropoda</taxon>
        <taxon>Hexapoda</taxon>
        <taxon>Insecta</taxon>
        <taxon>Pterygota</taxon>
        <taxon>Neoptera</taxon>
        <taxon>Endopterygota</taxon>
        <taxon>Diptera</taxon>
        <taxon>Brachycera</taxon>
        <taxon>Muscomorpha</taxon>
        <taxon>Tephritoidea</taxon>
        <taxon>Tephritidae</taxon>
        <taxon>Ceratitis</taxon>
        <taxon>Ceratitis</taxon>
    </lineage>
</organism>
<feature type="domain" description="Exosome complex component CSL4 C-terminal" evidence="4">
    <location>
        <begin position="107"/>
        <end position="145"/>
    </location>
</feature>
<dbReference type="Gene3D" id="2.40.50.100">
    <property type="match status" value="1"/>
</dbReference>
<feature type="domain" description="Exosome complex component N-terminal" evidence="5">
    <location>
        <begin position="19"/>
        <end position="56"/>
    </location>
</feature>
<protein>
    <submittedName>
        <fullName evidence="6">Exosome complex component CSL4</fullName>
    </submittedName>
</protein>
<dbReference type="InterPro" id="IPR025721">
    <property type="entry name" value="Exosome_cplx_N_dom"/>
</dbReference>
<dbReference type="GO" id="GO:0000176">
    <property type="term" value="C:nuclear exosome (RNase complex)"/>
    <property type="evidence" value="ECO:0007669"/>
    <property type="project" value="TreeGrafter"/>
</dbReference>
<dbReference type="InterPro" id="IPR039771">
    <property type="entry name" value="Csl4"/>
</dbReference>
<keyword evidence="3" id="KW-0271">Exosome</keyword>
<reference evidence="6" key="2">
    <citation type="journal article" date="2014" name="BMC Genomics">
        <title>A genomic perspective to assessing quality of mass-reared SIT flies used in Mediterranean fruit fly (Ceratitis capitata) eradication in California.</title>
        <authorList>
            <person name="Calla B."/>
            <person name="Hall B."/>
            <person name="Hou S."/>
            <person name="Geib S.M."/>
        </authorList>
    </citation>
    <scope>NUCLEOTIDE SEQUENCE</scope>
</reference>
<sequence length="216" mass="23661">MEIESNTETSGNSENGEILCLPGQRICLSEETTVTGQGTYERGGYIYATLAGTVQVKEKDKCKYIEVKCAGSQTIVPVAGDVITARVLQVNQRFAKCSIICIGDHILERTYRGIVRKEDVRATEKDRVEMYKSFRPGDVILARVLPQTELSCYQLSTAENELGVVVATSSESGPNGPPMVPVGWTEMQCPNTLAKEPRKVAKIVAESSLKTEQVLQ</sequence>
<accession>W8BNP8</accession>
<dbReference type="CDD" id="cd05791">
    <property type="entry name" value="S1_CSL4"/>
    <property type="match status" value="1"/>
</dbReference>
<gene>
    <name evidence="6" type="primary">EXOS1</name>
</gene>
<dbReference type="SUPFAM" id="SSF50249">
    <property type="entry name" value="Nucleic acid-binding proteins"/>
    <property type="match status" value="1"/>
</dbReference>